<dbReference type="InterPro" id="IPR045051">
    <property type="entry name" value="SBT"/>
</dbReference>
<feature type="domain" description="PA" evidence="13">
    <location>
        <begin position="1020"/>
        <end position="1107"/>
    </location>
</feature>
<evidence type="ECO:0000259" key="14">
    <source>
        <dbReference type="Pfam" id="PF05922"/>
    </source>
</evidence>
<protein>
    <submittedName>
        <fullName evidence="16">Subtilisin-like protease 4.14</fullName>
    </submittedName>
</protein>
<keyword evidence="7 11" id="KW-0732">Signal</keyword>
<feature type="active site" description="Charge relay system" evidence="10">
    <location>
        <position position="201"/>
    </location>
</feature>
<keyword evidence="6 10" id="KW-0645">Protease</keyword>
<evidence type="ECO:0000259" key="15">
    <source>
        <dbReference type="Pfam" id="PF17766"/>
    </source>
</evidence>
<evidence type="ECO:0000256" key="7">
    <source>
        <dbReference type="ARBA" id="ARBA00022729"/>
    </source>
</evidence>
<keyword evidence="8 10" id="KW-0378">Hydrolase</keyword>
<evidence type="ECO:0000256" key="10">
    <source>
        <dbReference type="PROSITE-ProRule" id="PRU01240"/>
    </source>
</evidence>
<accession>A0AAV6NK22</accession>
<dbReference type="PROSITE" id="PS51892">
    <property type="entry name" value="SUBTILASE"/>
    <property type="match status" value="2"/>
</dbReference>
<dbReference type="EMBL" id="JAGKQH010000004">
    <property type="protein sequence ID" value="KAG6599888.1"/>
    <property type="molecule type" value="Genomic_DNA"/>
</dbReference>
<dbReference type="FunFam" id="2.60.40.2310:FF:000001">
    <property type="entry name" value="Subtilisin-like protease SBT1.5"/>
    <property type="match status" value="1"/>
</dbReference>
<dbReference type="InterPro" id="IPR034197">
    <property type="entry name" value="Peptidases_S8_3"/>
</dbReference>
<feature type="domain" description="Inhibitor I9" evidence="14">
    <location>
        <begin position="34"/>
        <end position="110"/>
    </location>
</feature>
<feature type="chain" id="PRO_5043786976" evidence="11">
    <location>
        <begin position="23"/>
        <end position="1365"/>
    </location>
</feature>
<evidence type="ECO:0000256" key="9">
    <source>
        <dbReference type="ARBA" id="ARBA00022825"/>
    </source>
</evidence>
<evidence type="ECO:0000259" key="12">
    <source>
        <dbReference type="Pfam" id="PF00082"/>
    </source>
</evidence>
<comment type="function">
    <text evidence="1">Required for arbuscular mycorrhiza (AM) development during AM symbiosis with AM fungi (e.g. Glomeromycota intraradices).</text>
</comment>
<keyword evidence="17" id="KW-1185">Reference proteome</keyword>
<dbReference type="CDD" id="cd02120">
    <property type="entry name" value="PA_subtilisin_like"/>
    <property type="match status" value="1"/>
</dbReference>
<dbReference type="InterPro" id="IPR010259">
    <property type="entry name" value="S8pro/Inhibitor_I9"/>
</dbReference>
<comment type="caution">
    <text evidence="16">The sequence shown here is derived from an EMBL/GenBank/DDBJ whole genome shotgun (WGS) entry which is preliminary data.</text>
</comment>
<keyword evidence="5" id="KW-0964">Secreted</keyword>
<name>A0AAV6NK22_9ROSI</name>
<evidence type="ECO:0000259" key="13">
    <source>
        <dbReference type="Pfam" id="PF02225"/>
    </source>
</evidence>
<feature type="domain" description="Peptidase S8/S53" evidence="12">
    <location>
        <begin position="882"/>
        <end position="1205"/>
    </location>
</feature>
<evidence type="ECO:0000256" key="8">
    <source>
        <dbReference type="ARBA" id="ARBA00022801"/>
    </source>
</evidence>
<feature type="domain" description="Subtilisin-like protease fibronectin type-III" evidence="15">
    <location>
        <begin position="638"/>
        <end position="736"/>
    </location>
</feature>
<dbReference type="GO" id="GO:0048046">
    <property type="term" value="C:apoplast"/>
    <property type="evidence" value="ECO:0007669"/>
    <property type="project" value="UniProtKB-SubCell"/>
</dbReference>
<dbReference type="Pfam" id="PF00082">
    <property type="entry name" value="Peptidase_S8"/>
    <property type="match status" value="2"/>
</dbReference>
<dbReference type="InterPro" id="IPR023828">
    <property type="entry name" value="Peptidase_S8_Ser-AS"/>
</dbReference>
<feature type="active site" description="Charge relay system" evidence="10">
    <location>
        <position position="148"/>
    </location>
</feature>
<evidence type="ECO:0000256" key="4">
    <source>
        <dbReference type="ARBA" id="ARBA00022523"/>
    </source>
</evidence>
<dbReference type="InterPro" id="IPR041469">
    <property type="entry name" value="Subtilisin-like_FN3"/>
</dbReference>
<dbReference type="FunFam" id="3.50.30.30:FF:000005">
    <property type="entry name" value="subtilisin-like protease SBT1.5"/>
    <property type="match status" value="1"/>
</dbReference>
<comment type="subcellular location">
    <subcellularLocation>
        <location evidence="2">Secreted</location>
        <location evidence="2">Extracellular space</location>
        <location evidence="2">Apoplast</location>
    </subcellularLocation>
</comment>
<evidence type="ECO:0000313" key="17">
    <source>
        <dbReference type="Proteomes" id="UP000685013"/>
    </source>
</evidence>
<keyword evidence="9 10" id="KW-0720">Serine protease</keyword>
<feature type="non-terminal residue" evidence="16">
    <location>
        <position position="1"/>
    </location>
</feature>
<sequence>MMRTLRCSSLFVLVVFFVGCLGVEENKEEKKHFIVFLENQPVLSEVDAVDNHLNVLMSLKESHVEAKEAMVYSYTKSFNAFAAKLTEQEANALSKRGDVTHVIPNRRREIQTTRSWDFIGFSSNAKRRPNRESNIIVGISPTADSFKDDGFGPPPKKWKGTCQKSANFSGCNNKLIGARYFMLEGSAGPQDIMAPVDVTGHGTHTSSTAAGNVIAGASLSGLAEGTARGGVPSARVAMYKVCWVGVGCSDMDILAAFDAAIHDGVDVISISIAGTGFSNYSEDVMAIGAFQAMQKGIITVAAAGNTGPAAGSVVNTAPWIVTVAASTIDREFVTKLVLGNGWNISGVGINLFNEQPKMYPLVDGGDVAKNPGDKTSANFCMEGSLDPTKANGKLVFCQLMIWGADSAVKTAGAHGAVIQSDQYYLDHTDLFMVPATLVNSTIGQTIEAYIKSTKTPTAMIYRTVQRQAAAPFVASFSARGPNQRSRLILKPDIVAPGVNILAAYTPLNSLTGLKGDTQHSKFSLLSGTSMACPHVAGAAAYVKSFHPRWSPAAIRSALITTAKPLSRVQSPDGEFGYGAGLLNPDRAREPGLIYEADKMSYIQHLCNQGYNASSISILTGAGPVDCSTLIPAQGYDSLNYPTFQLSLNNTRHPTTAVFWRQVTNVGRPTSVYKATITAPPGVEITVEPTSLSFSSLQQTQSFKVVVKANPLPPQNMVSGSLTWAYANYVVRSPIVIYTHEDFGDNEGLIPCSSNLAVSCKYRVVWVSRKYRVRSPVAVTWQHTMGFREVCLFLSIFLATSTAAVDQQSYIIHMDTTKMAAPTPEQWYTALIDSINEISSLEDQEEASNAAQILYVYKTAISGFAAKLSTKKLHSLSKTPGFLAATPNELLQLHTTHSPQIAAYKVCWTEGCANADILAAIDRAVADGVDVLSLSLGGSASAFYKDDIAIATFGAVRNGVFVSCSAGNSGPSSSTVSNIAPWIMTVAASYTDRSFPATVKLGNGQVFEGSSLYSGNNIGQLPLVYNNTAGGEDANVCTAGSLVPSMVKGKIVVCERGTNSRTAKGEQVKLAGGAGMILINTQLEGEELFADPHVLPAANLGASAGQAIIRYISSSKHQPKALIAPSEVESDKRRVLFNVISGTSMSCPHVSGLAALLKSAHKDWSPAAIKSALMTTAYTNDNRMSPISDVGSASGKPANPFAFGSGHVDPEKASDPGLIYDITPQDYLNYLCSLNYNSTQIGLVSRGNFTCPSKRRVGQAGKLNYPSFSVFMKKKAKNVSVTLKRTVTNVGRPRSDYSVKIKNPKGIGISVKPEKLSFRRYGQKLSYQVSFVALGKREGVSGFSFGSLVWVSGTYAVRSPIAVTWK</sequence>
<evidence type="ECO:0000256" key="1">
    <source>
        <dbReference type="ARBA" id="ARBA00002076"/>
    </source>
</evidence>
<proteinExistence type="inferred from homology"/>
<dbReference type="PROSITE" id="PS00138">
    <property type="entry name" value="SUBTILASE_SER"/>
    <property type="match status" value="2"/>
</dbReference>
<evidence type="ECO:0000256" key="3">
    <source>
        <dbReference type="ARBA" id="ARBA00011073"/>
    </source>
</evidence>
<organism evidence="16 17">
    <name type="scientific">Cucurbita argyrosperma subsp. sororia</name>
    <dbReference type="NCBI Taxonomy" id="37648"/>
    <lineage>
        <taxon>Eukaryota</taxon>
        <taxon>Viridiplantae</taxon>
        <taxon>Streptophyta</taxon>
        <taxon>Embryophyta</taxon>
        <taxon>Tracheophyta</taxon>
        <taxon>Spermatophyta</taxon>
        <taxon>Magnoliopsida</taxon>
        <taxon>eudicotyledons</taxon>
        <taxon>Gunneridae</taxon>
        <taxon>Pentapetalae</taxon>
        <taxon>rosids</taxon>
        <taxon>fabids</taxon>
        <taxon>Cucurbitales</taxon>
        <taxon>Cucurbitaceae</taxon>
        <taxon>Cucurbiteae</taxon>
        <taxon>Cucurbita</taxon>
    </lineage>
</organism>
<feature type="signal peptide" evidence="11">
    <location>
        <begin position="1"/>
        <end position="22"/>
    </location>
</feature>
<dbReference type="InterPro" id="IPR003137">
    <property type="entry name" value="PA_domain"/>
</dbReference>
<dbReference type="FunFam" id="3.40.50.200:FF:000006">
    <property type="entry name" value="Subtilisin-like protease SBT1.5"/>
    <property type="match status" value="1"/>
</dbReference>
<dbReference type="Pfam" id="PF05922">
    <property type="entry name" value="Inhibitor_I9"/>
    <property type="match status" value="1"/>
</dbReference>
<comment type="caution">
    <text evidence="10">Lacks conserved residue(s) required for the propagation of feature annotation.</text>
</comment>
<evidence type="ECO:0000256" key="6">
    <source>
        <dbReference type="ARBA" id="ARBA00022670"/>
    </source>
</evidence>
<dbReference type="Pfam" id="PF02225">
    <property type="entry name" value="PA"/>
    <property type="match status" value="1"/>
</dbReference>
<dbReference type="CDD" id="cd04852">
    <property type="entry name" value="Peptidases_S8_3"/>
    <property type="match status" value="1"/>
</dbReference>
<dbReference type="PANTHER" id="PTHR10795">
    <property type="entry name" value="PROPROTEIN CONVERTASE SUBTILISIN/KEXIN"/>
    <property type="match status" value="1"/>
</dbReference>
<evidence type="ECO:0000256" key="2">
    <source>
        <dbReference type="ARBA" id="ARBA00004271"/>
    </source>
</evidence>
<dbReference type="InterPro" id="IPR000209">
    <property type="entry name" value="Peptidase_S8/S53_dom"/>
</dbReference>
<reference evidence="16 17" key="1">
    <citation type="journal article" date="2021" name="Hortic Res">
        <title>The domestication of Cucurbita argyrosperma as revealed by the genome of its wild relative.</title>
        <authorList>
            <person name="Barrera-Redondo J."/>
            <person name="Sanchez-de la Vega G."/>
            <person name="Aguirre-Liguori J.A."/>
            <person name="Castellanos-Morales G."/>
            <person name="Gutierrez-Guerrero Y.T."/>
            <person name="Aguirre-Dugua X."/>
            <person name="Aguirre-Planter E."/>
            <person name="Tenaillon M.I."/>
            <person name="Lira-Saade R."/>
            <person name="Eguiarte L.E."/>
        </authorList>
    </citation>
    <scope>NUCLEOTIDE SEQUENCE [LARGE SCALE GENOMIC DNA]</scope>
    <source>
        <strain evidence="16">JBR-2021</strain>
    </source>
</reference>
<dbReference type="PROSITE" id="PS51257">
    <property type="entry name" value="PROKAR_LIPOPROTEIN"/>
    <property type="match status" value="1"/>
</dbReference>
<evidence type="ECO:0000256" key="5">
    <source>
        <dbReference type="ARBA" id="ARBA00022525"/>
    </source>
</evidence>
<dbReference type="GO" id="GO:0004252">
    <property type="term" value="F:serine-type endopeptidase activity"/>
    <property type="evidence" value="ECO:0007669"/>
    <property type="project" value="UniProtKB-UniRule"/>
</dbReference>
<feature type="active site" description="Charge relay system" evidence="10">
    <location>
        <position position="529"/>
    </location>
</feature>
<dbReference type="GO" id="GO:0009609">
    <property type="term" value="P:response to symbiotic bacterium"/>
    <property type="evidence" value="ECO:0007669"/>
    <property type="project" value="UniProtKB-ARBA"/>
</dbReference>
<dbReference type="GO" id="GO:0006508">
    <property type="term" value="P:proteolysis"/>
    <property type="evidence" value="ECO:0007669"/>
    <property type="project" value="UniProtKB-KW"/>
</dbReference>
<dbReference type="GO" id="GO:0009610">
    <property type="term" value="P:response to symbiotic fungus"/>
    <property type="evidence" value="ECO:0007669"/>
    <property type="project" value="UniProtKB-ARBA"/>
</dbReference>
<gene>
    <name evidence="16" type="primary">SBT4.14</name>
    <name evidence="16" type="ORF">SDJN03_05121</name>
</gene>
<dbReference type="Pfam" id="PF17766">
    <property type="entry name" value="fn3_6"/>
    <property type="match status" value="2"/>
</dbReference>
<evidence type="ECO:0000256" key="11">
    <source>
        <dbReference type="SAM" id="SignalP"/>
    </source>
</evidence>
<feature type="domain" description="Peptidase S8/S53" evidence="12">
    <location>
        <begin position="196"/>
        <end position="578"/>
    </location>
</feature>
<comment type="similarity">
    <text evidence="3 10">Belongs to the peptidase S8 family.</text>
</comment>
<evidence type="ECO:0000313" key="16">
    <source>
        <dbReference type="EMBL" id="KAG6599888.1"/>
    </source>
</evidence>
<keyword evidence="4" id="KW-0052">Apoplast</keyword>
<dbReference type="Proteomes" id="UP000685013">
    <property type="component" value="Chromosome 4"/>
</dbReference>
<feature type="domain" description="Subtilisin-like protease fibronectin type-III" evidence="15">
    <location>
        <begin position="1261"/>
        <end position="1362"/>
    </location>
</feature>